<gene>
    <name evidence="1" type="ORF">RPERSI_LOCUS11657</name>
</gene>
<evidence type="ECO:0000313" key="1">
    <source>
        <dbReference type="EMBL" id="CAG8725447.1"/>
    </source>
</evidence>
<feature type="non-terminal residue" evidence="1">
    <location>
        <position position="1"/>
    </location>
</feature>
<protein>
    <submittedName>
        <fullName evidence="1">12672_t:CDS:1</fullName>
    </submittedName>
</protein>
<keyword evidence="2" id="KW-1185">Reference proteome</keyword>
<dbReference type="EMBL" id="CAJVQC010024160">
    <property type="protein sequence ID" value="CAG8725447.1"/>
    <property type="molecule type" value="Genomic_DNA"/>
</dbReference>
<comment type="caution">
    <text evidence="1">The sequence shown here is derived from an EMBL/GenBank/DDBJ whole genome shotgun (WGS) entry which is preliminary data.</text>
</comment>
<proteinExistence type="predicted"/>
<dbReference type="Proteomes" id="UP000789920">
    <property type="component" value="Unassembled WGS sequence"/>
</dbReference>
<sequence length="99" mass="11366">HFMAGIQSTQKVESKNTLIQKAVQSSFSLLEVQEVLENHLEFEPINNIKASILNDDLFEPFYDKQINENSKILAEADESKEFDLQSLIQIVNPNNFLKI</sequence>
<reference evidence="1" key="1">
    <citation type="submission" date="2021-06" db="EMBL/GenBank/DDBJ databases">
        <authorList>
            <person name="Kallberg Y."/>
            <person name="Tangrot J."/>
            <person name="Rosling A."/>
        </authorList>
    </citation>
    <scope>NUCLEOTIDE SEQUENCE</scope>
    <source>
        <strain evidence="1">MA461A</strain>
    </source>
</reference>
<organism evidence="1 2">
    <name type="scientific">Racocetra persica</name>
    <dbReference type="NCBI Taxonomy" id="160502"/>
    <lineage>
        <taxon>Eukaryota</taxon>
        <taxon>Fungi</taxon>
        <taxon>Fungi incertae sedis</taxon>
        <taxon>Mucoromycota</taxon>
        <taxon>Glomeromycotina</taxon>
        <taxon>Glomeromycetes</taxon>
        <taxon>Diversisporales</taxon>
        <taxon>Gigasporaceae</taxon>
        <taxon>Racocetra</taxon>
    </lineage>
</organism>
<name>A0ACA9PVR0_9GLOM</name>
<evidence type="ECO:0000313" key="2">
    <source>
        <dbReference type="Proteomes" id="UP000789920"/>
    </source>
</evidence>
<accession>A0ACA9PVR0</accession>